<keyword evidence="8 13" id="KW-0067">ATP-binding</keyword>
<dbReference type="GO" id="GO:0005524">
    <property type="term" value="F:ATP binding"/>
    <property type="evidence" value="ECO:0007669"/>
    <property type="project" value="UniProtKB-UniRule"/>
</dbReference>
<dbReference type="GO" id="GO:0004637">
    <property type="term" value="F:phosphoribosylamine-glycine ligase activity"/>
    <property type="evidence" value="ECO:0007669"/>
    <property type="project" value="UniProtKB-UniRule"/>
</dbReference>
<evidence type="ECO:0000256" key="3">
    <source>
        <dbReference type="ARBA" id="ARBA00005174"/>
    </source>
</evidence>
<dbReference type="GO" id="GO:0009113">
    <property type="term" value="P:purine nucleobase biosynthetic process"/>
    <property type="evidence" value="ECO:0007669"/>
    <property type="project" value="InterPro"/>
</dbReference>
<evidence type="ECO:0000256" key="13">
    <source>
        <dbReference type="PROSITE-ProRule" id="PRU00409"/>
    </source>
</evidence>
<dbReference type="SMART" id="SM01210">
    <property type="entry name" value="GARS_C"/>
    <property type="match status" value="1"/>
</dbReference>
<accession>A0A9X9WHM4</accession>
<dbReference type="InterPro" id="IPR000115">
    <property type="entry name" value="PRibGlycinamide_synth"/>
</dbReference>
<dbReference type="NCBIfam" id="TIGR00877">
    <property type="entry name" value="purD"/>
    <property type="match status" value="1"/>
</dbReference>
<dbReference type="AlphaFoldDB" id="A0A9X9WHM4"/>
<gene>
    <name evidence="12 15" type="primary">purD</name>
    <name evidence="16" type="ORF">GWK15_21335</name>
    <name evidence="15" type="ORF">GXW75_11285</name>
</gene>
<dbReference type="InterPro" id="IPR020559">
    <property type="entry name" value="PRibGlycinamide_synth_CS"/>
</dbReference>
<dbReference type="Gene3D" id="3.30.470.20">
    <property type="entry name" value="ATP-grasp fold, B domain"/>
    <property type="match status" value="1"/>
</dbReference>
<dbReference type="GO" id="GO:0006189">
    <property type="term" value="P:'de novo' IMP biosynthetic process"/>
    <property type="evidence" value="ECO:0007669"/>
    <property type="project" value="UniProtKB-UniRule"/>
</dbReference>
<proteinExistence type="inferred from homology"/>
<evidence type="ECO:0000256" key="9">
    <source>
        <dbReference type="ARBA" id="ARBA00038345"/>
    </source>
</evidence>
<dbReference type="EC" id="6.3.4.13" evidence="4 12"/>
<evidence type="ECO:0000256" key="1">
    <source>
        <dbReference type="ARBA" id="ARBA00001936"/>
    </source>
</evidence>
<feature type="domain" description="ATP-grasp" evidence="14">
    <location>
        <begin position="107"/>
        <end position="313"/>
    </location>
</feature>
<name>A0A9X9WHM4_9PROT</name>
<evidence type="ECO:0000256" key="7">
    <source>
        <dbReference type="ARBA" id="ARBA00022755"/>
    </source>
</evidence>
<dbReference type="Pfam" id="PF02844">
    <property type="entry name" value="GARS_N"/>
    <property type="match status" value="1"/>
</dbReference>
<dbReference type="InterPro" id="IPR011054">
    <property type="entry name" value="Rudment_hybrid_motif"/>
</dbReference>
<evidence type="ECO:0000256" key="6">
    <source>
        <dbReference type="ARBA" id="ARBA00022741"/>
    </source>
</evidence>
<dbReference type="GO" id="GO:0046872">
    <property type="term" value="F:metal ion binding"/>
    <property type="evidence" value="ECO:0007669"/>
    <property type="project" value="InterPro"/>
</dbReference>
<evidence type="ECO:0000313" key="15">
    <source>
        <dbReference type="EMBL" id="MBR0659834.1"/>
    </source>
</evidence>
<dbReference type="FunFam" id="3.30.1490.20:FF:000006">
    <property type="entry name" value="phosphoribosylamine--glycine ligase, chloroplastic-like"/>
    <property type="match status" value="1"/>
</dbReference>
<reference evidence="15" key="1">
    <citation type="submission" date="2020-01" db="EMBL/GenBank/DDBJ databases">
        <authorList>
            <person name="Rat A."/>
        </authorList>
    </citation>
    <scope>NUCLEOTIDE SEQUENCE</scope>
    <source>
        <strain evidence="15">LMG 31161</strain>
    </source>
</reference>
<comment type="catalytic activity">
    <reaction evidence="12">
        <text>5-phospho-beta-D-ribosylamine + glycine + ATP = N(1)-(5-phospho-beta-D-ribosyl)glycinamide + ADP + phosphate + H(+)</text>
        <dbReference type="Rhea" id="RHEA:17453"/>
        <dbReference type="ChEBI" id="CHEBI:15378"/>
        <dbReference type="ChEBI" id="CHEBI:30616"/>
        <dbReference type="ChEBI" id="CHEBI:43474"/>
        <dbReference type="ChEBI" id="CHEBI:57305"/>
        <dbReference type="ChEBI" id="CHEBI:58681"/>
        <dbReference type="ChEBI" id="CHEBI:143788"/>
        <dbReference type="ChEBI" id="CHEBI:456216"/>
        <dbReference type="EC" id="6.3.4.13"/>
    </reaction>
</comment>
<evidence type="ECO:0000313" key="17">
    <source>
        <dbReference type="Proteomes" id="UP000746741"/>
    </source>
</evidence>
<dbReference type="SUPFAM" id="SSF51246">
    <property type="entry name" value="Rudiment single hybrid motif"/>
    <property type="match status" value="1"/>
</dbReference>
<evidence type="ECO:0000256" key="8">
    <source>
        <dbReference type="ARBA" id="ARBA00022840"/>
    </source>
</evidence>
<dbReference type="Gene3D" id="3.90.600.10">
    <property type="entry name" value="Phosphoribosylglycinamide synthetase, C-terminal domain"/>
    <property type="match status" value="1"/>
</dbReference>
<dbReference type="EMBL" id="JAAEDK010000021">
    <property type="protein sequence ID" value="MBR0659834.1"/>
    <property type="molecule type" value="Genomic_DNA"/>
</dbReference>
<protein>
    <recommendedName>
        <fullName evidence="4 12">Phosphoribosylamine--glycine ligase</fullName>
        <ecNumber evidence="4 12">6.3.4.13</ecNumber>
    </recommendedName>
    <alternativeName>
        <fullName evidence="12">GARS</fullName>
    </alternativeName>
    <alternativeName>
        <fullName evidence="10 12">Glycinamide ribonucleotide synthetase</fullName>
    </alternativeName>
    <alternativeName>
        <fullName evidence="11 12">Phosphoribosylglycinamide synthetase</fullName>
    </alternativeName>
</protein>
<evidence type="ECO:0000259" key="14">
    <source>
        <dbReference type="PROSITE" id="PS50975"/>
    </source>
</evidence>
<dbReference type="InterPro" id="IPR020561">
    <property type="entry name" value="PRibGlycinamid_synth_ATP-grasp"/>
</dbReference>
<dbReference type="Pfam" id="PF01071">
    <property type="entry name" value="GARS_A"/>
    <property type="match status" value="1"/>
</dbReference>
<keyword evidence="17" id="KW-1185">Reference proteome</keyword>
<dbReference type="RefSeq" id="WP_168043418.1">
    <property type="nucleotide sequence ID" value="NZ_JAAEDK010000021.1"/>
</dbReference>
<evidence type="ECO:0000256" key="10">
    <source>
        <dbReference type="ARBA" id="ARBA00042242"/>
    </source>
</evidence>
<dbReference type="Gene3D" id="3.40.50.20">
    <property type="match status" value="1"/>
</dbReference>
<dbReference type="SMART" id="SM01209">
    <property type="entry name" value="GARS_A"/>
    <property type="match status" value="1"/>
</dbReference>
<evidence type="ECO:0000256" key="12">
    <source>
        <dbReference type="HAMAP-Rule" id="MF_00138"/>
    </source>
</evidence>
<dbReference type="InterPro" id="IPR013815">
    <property type="entry name" value="ATP_grasp_subdomain_1"/>
</dbReference>
<dbReference type="EMBL" id="JAAVUP010000010">
    <property type="protein sequence ID" value="NKE19514.1"/>
    <property type="molecule type" value="Genomic_DNA"/>
</dbReference>
<evidence type="ECO:0000256" key="4">
    <source>
        <dbReference type="ARBA" id="ARBA00013255"/>
    </source>
</evidence>
<evidence type="ECO:0000256" key="2">
    <source>
        <dbReference type="ARBA" id="ARBA00001946"/>
    </source>
</evidence>
<dbReference type="FunFam" id="3.90.600.10:FF:000001">
    <property type="entry name" value="Trifunctional purine biosynthetic protein adenosine-3"/>
    <property type="match status" value="1"/>
</dbReference>
<evidence type="ECO:0000313" key="18">
    <source>
        <dbReference type="Proteomes" id="UP001138708"/>
    </source>
</evidence>
<keyword evidence="6 13" id="KW-0547">Nucleotide-binding</keyword>
<dbReference type="Proteomes" id="UP000746741">
    <property type="component" value="Unassembled WGS sequence"/>
</dbReference>
<evidence type="ECO:0000313" key="16">
    <source>
        <dbReference type="EMBL" id="NKE19514.1"/>
    </source>
</evidence>
<dbReference type="PROSITE" id="PS00184">
    <property type="entry name" value="GARS"/>
    <property type="match status" value="1"/>
</dbReference>
<dbReference type="PROSITE" id="PS50975">
    <property type="entry name" value="ATP_GRASP"/>
    <property type="match status" value="1"/>
</dbReference>
<evidence type="ECO:0000256" key="11">
    <source>
        <dbReference type="ARBA" id="ARBA00042864"/>
    </source>
</evidence>
<dbReference type="Pfam" id="PF02843">
    <property type="entry name" value="GARS_C"/>
    <property type="match status" value="1"/>
</dbReference>
<dbReference type="SUPFAM" id="SSF56059">
    <property type="entry name" value="Glutathione synthetase ATP-binding domain-like"/>
    <property type="match status" value="1"/>
</dbReference>
<sequence length="422" mass="43575">MKVLVVGGGGREHALCWAIAASPLLSKLWCAPGNAGIAEVAECVAIDSLDIPALVAFATTHAVDLVVVGGEPPLVAGLADACAAAGIKCFGPSQAAARLEGSKTFTREVADAAGAPGARWQRFTDPAAAKAYVRDQGAPIVVKADGLAAGKGVVVAATVEEAEAAIADMMESRIHGDSGATVLIEECLIGQEVSFFALCDGTTALPLGAAQDHKRVGDGDTGPNTGGMGAYSPPPVFDQAMQDATMSRIVRPVLAEMARRGTPFRGVLFAGLMITADGPRLIEFNVRFGDPECQALMVRLRSDLLPALLAACDGELAQFDLRWETQHSLVVVMAAQGYPGSYAKGSEIRGLERAAQVPGVQVFHAGTSRRDDGALVATGGRVLGITATGATLKEAQAAAYAAVDAIDWPGGFCRRDIGWRAL</sequence>
<reference evidence="15" key="3">
    <citation type="journal article" date="2021" name="Syst. Appl. Microbiol.">
        <title>Roseomonas hellenica sp. nov., isolated from roots of wild-growing Alkanna tinctoria.</title>
        <authorList>
            <person name="Rat A."/>
            <person name="Naranjo H.D."/>
            <person name="Lebbe L."/>
            <person name="Cnockaert M."/>
            <person name="Krigas N."/>
            <person name="Grigoriadou K."/>
            <person name="Maloupa E."/>
            <person name="Willems A."/>
        </authorList>
    </citation>
    <scope>NUCLEOTIDE SEQUENCE</scope>
    <source>
        <strain evidence="15">LMG 31161</strain>
    </source>
</reference>
<organism evidence="15 18">
    <name type="scientific">Neoroseomonas oryzicola</name>
    <dbReference type="NCBI Taxonomy" id="535904"/>
    <lineage>
        <taxon>Bacteria</taxon>
        <taxon>Pseudomonadati</taxon>
        <taxon>Pseudomonadota</taxon>
        <taxon>Alphaproteobacteria</taxon>
        <taxon>Acetobacterales</taxon>
        <taxon>Acetobacteraceae</taxon>
        <taxon>Neoroseomonas</taxon>
    </lineage>
</organism>
<dbReference type="Gene3D" id="3.30.1490.20">
    <property type="entry name" value="ATP-grasp fold, A domain"/>
    <property type="match status" value="1"/>
</dbReference>
<dbReference type="InterPro" id="IPR020562">
    <property type="entry name" value="PRibGlycinamide_synth_N"/>
</dbReference>
<keyword evidence="5 12" id="KW-0436">Ligase</keyword>
<comment type="caution">
    <text evidence="15">The sequence shown here is derived from an EMBL/GenBank/DDBJ whole genome shotgun (WGS) entry which is preliminary data.</text>
</comment>
<dbReference type="PANTHER" id="PTHR43472">
    <property type="entry name" value="PHOSPHORIBOSYLAMINE--GLYCINE LIGASE"/>
    <property type="match status" value="1"/>
</dbReference>
<evidence type="ECO:0000256" key="5">
    <source>
        <dbReference type="ARBA" id="ARBA00022598"/>
    </source>
</evidence>
<comment type="similarity">
    <text evidence="9 12">Belongs to the GARS family.</text>
</comment>
<comment type="pathway">
    <text evidence="3 12">Purine metabolism; IMP biosynthesis via de novo pathway; N(1)-(5-phospho-D-ribosyl)glycinamide from 5-phospho-alpha-D-ribose 1-diphosphate: step 2/2.</text>
</comment>
<comment type="cofactor">
    <cofactor evidence="1">
        <name>Mn(2+)</name>
        <dbReference type="ChEBI" id="CHEBI:29035"/>
    </cofactor>
</comment>
<keyword evidence="7 12" id="KW-0658">Purine biosynthesis</keyword>
<dbReference type="HAMAP" id="MF_00138">
    <property type="entry name" value="GARS"/>
    <property type="match status" value="1"/>
</dbReference>
<reference evidence="16 17" key="2">
    <citation type="submission" date="2020-02" db="EMBL/GenBank/DDBJ databases">
        <authorList>
            <person name="Sun Q."/>
            <person name="Inoue M."/>
        </authorList>
    </citation>
    <scope>NUCLEOTIDE SEQUENCE [LARGE SCALE GENOMIC DNA]</scope>
    <source>
        <strain evidence="16 17">KCTC 22478</strain>
    </source>
</reference>
<dbReference type="InterPro" id="IPR037123">
    <property type="entry name" value="PRibGlycinamide_synth_C_sf"/>
</dbReference>
<comment type="cofactor">
    <cofactor evidence="2">
        <name>Mg(2+)</name>
        <dbReference type="ChEBI" id="CHEBI:18420"/>
    </cofactor>
</comment>
<dbReference type="InterPro" id="IPR011761">
    <property type="entry name" value="ATP-grasp"/>
</dbReference>
<dbReference type="InterPro" id="IPR020560">
    <property type="entry name" value="PRibGlycinamide_synth_C-dom"/>
</dbReference>
<dbReference type="SUPFAM" id="SSF52440">
    <property type="entry name" value="PreATP-grasp domain"/>
    <property type="match status" value="1"/>
</dbReference>
<dbReference type="PANTHER" id="PTHR43472:SF1">
    <property type="entry name" value="PHOSPHORIBOSYLAMINE--GLYCINE LIGASE, CHLOROPLASTIC"/>
    <property type="match status" value="1"/>
</dbReference>
<dbReference type="Proteomes" id="UP001138708">
    <property type="component" value="Unassembled WGS sequence"/>
</dbReference>
<dbReference type="InterPro" id="IPR016185">
    <property type="entry name" value="PreATP-grasp_dom_sf"/>
</dbReference>